<evidence type="ECO:0000313" key="7">
    <source>
        <dbReference type="Proteomes" id="UP001147760"/>
    </source>
</evidence>
<keyword evidence="7" id="KW-1185">Reference proteome</keyword>
<dbReference type="GO" id="GO:0005975">
    <property type="term" value="P:carbohydrate metabolic process"/>
    <property type="evidence" value="ECO:0007669"/>
    <property type="project" value="InterPro"/>
</dbReference>
<accession>A0A9W9X4Q9</accession>
<dbReference type="AlphaFoldDB" id="A0A9W9X4Q9"/>
<dbReference type="InterPro" id="IPR048362">
    <property type="entry name" value="PARG_helical"/>
</dbReference>
<evidence type="ECO:0000259" key="5">
    <source>
        <dbReference type="Pfam" id="PF20811"/>
    </source>
</evidence>
<reference evidence="6" key="2">
    <citation type="journal article" date="2023" name="IMA Fungus">
        <title>Comparative genomic study of the Penicillium genus elucidates a diverse pangenome and 15 lateral gene transfer events.</title>
        <authorList>
            <person name="Petersen C."/>
            <person name="Sorensen T."/>
            <person name="Nielsen M.R."/>
            <person name="Sondergaard T.E."/>
            <person name="Sorensen J.L."/>
            <person name="Fitzpatrick D.A."/>
            <person name="Frisvad J.C."/>
            <person name="Nielsen K.L."/>
        </authorList>
    </citation>
    <scope>NUCLEOTIDE SEQUENCE</scope>
    <source>
        <strain evidence="6">IBT 17660</strain>
    </source>
</reference>
<protein>
    <recommendedName>
        <fullName evidence="2">poly(ADP-ribose) glycohydrolase</fullName>
        <ecNumber evidence="2">3.2.1.143</ecNumber>
    </recommendedName>
</protein>
<dbReference type="PANTHER" id="PTHR12837:SF0">
    <property type="entry name" value="POLY(ADP-RIBOSE) GLYCOHYDROLASE"/>
    <property type="match status" value="1"/>
</dbReference>
<dbReference type="EC" id="3.2.1.143" evidence="2"/>
<proteinExistence type="inferred from homology"/>
<sequence>MSEAFVLPCSPSILRPDRFDFVSSDAPEVPFWRILTCILAESLNSVTDSSSLIDTLETISVVLHGEAARNYQVLYVNVATSSRPCLATAIFIPEPLHPPLKSEETSQIILSRRQAACLVVHLFLCSLPAHPWQTESFVNLSPWYSAGEAMHQGAVQAYLTALFTYFEAIASEPDSGILHHSVEDWPVVFTSIVTPEDQSHALLCNAPASLSRLAVVQLPHQSTDTTYLGLPDGACVISANKCVGLGATGTQEELHVGISPEAYPVTLLAPPLKDRQVLICQGAEAIVTTKGHGRWASLDEILHGRPRPSSDWRNRVMLFMDALELDLVDHAHPNGGENIPDLMPGYLHRELVKAYTAFCSHRYRNTRKPYPFVTTGLWGCGAFGGNRQVKAIIQWYAASIANIPELRYVLGGAEQEVFGDELKRFVDRVAEHTGRELEPRKLFDVLVRLGTDIQNRKAAVPEPDEIFQYVLKSL</sequence>
<dbReference type="InterPro" id="IPR007724">
    <property type="entry name" value="Poly_GlycHdrlase"/>
</dbReference>
<comment type="similarity">
    <text evidence="1">Belongs to the poly(ADP-ribose) glycohydrolase family.</text>
</comment>
<dbReference type="OrthoDB" id="1937899at2759"/>
<dbReference type="GO" id="GO:0009225">
    <property type="term" value="P:nucleotide-sugar metabolic process"/>
    <property type="evidence" value="ECO:0007669"/>
    <property type="project" value="TreeGrafter"/>
</dbReference>
<dbReference type="GO" id="GO:0004649">
    <property type="term" value="F:poly(ADP-ribose) glycohydrolase activity"/>
    <property type="evidence" value="ECO:0007669"/>
    <property type="project" value="UniProtKB-EC"/>
</dbReference>
<organism evidence="6 7">
    <name type="scientific">Penicillium desertorum</name>
    <dbReference type="NCBI Taxonomy" id="1303715"/>
    <lineage>
        <taxon>Eukaryota</taxon>
        <taxon>Fungi</taxon>
        <taxon>Dikarya</taxon>
        <taxon>Ascomycota</taxon>
        <taxon>Pezizomycotina</taxon>
        <taxon>Eurotiomycetes</taxon>
        <taxon>Eurotiomycetidae</taxon>
        <taxon>Eurotiales</taxon>
        <taxon>Aspergillaceae</taxon>
        <taxon>Penicillium</taxon>
    </lineage>
</organism>
<evidence type="ECO:0000313" key="6">
    <source>
        <dbReference type="EMBL" id="KAJ5483703.1"/>
    </source>
</evidence>
<evidence type="ECO:0000256" key="2">
    <source>
        <dbReference type="ARBA" id="ARBA00012255"/>
    </source>
</evidence>
<dbReference type="GO" id="GO:0005737">
    <property type="term" value="C:cytoplasm"/>
    <property type="evidence" value="ECO:0007669"/>
    <property type="project" value="TreeGrafter"/>
</dbReference>
<dbReference type="InterPro" id="IPR046372">
    <property type="entry name" value="PARG_cat_C"/>
</dbReference>
<evidence type="ECO:0000256" key="1">
    <source>
        <dbReference type="ARBA" id="ARBA00009545"/>
    </source>
</evidence>
<reference evidence="6" key="1">
    <citation type="submission" date="2022-12" db="EMBL/GenBank/DDBJ databases">
        <authorList>
            <person name="Petersen C."/>
        </authorList>
    </citation>
    <scope>NUCLEOTIDE SEQUENCE</scope>
    <source>
        <strain evidence="6">IBT 17660</strain>
    </source>
</reference>
<dbReference type="PANTHER" id="PTHR12837">
    <property type="entry name" value="POLY ADP-RIBOSE GLYCOHYDROLASE"/>
    <property type="match status" value="1"/>
</dbReference>
<gene>
    <name evidence="6" type="ORF">N7530_002949</name>
</gene>
<name>A0A9W9X4Q9_9EURO</name>
<keyword evidence="3" id="KW-0378">Hydrolase</keyword>
<evidence type="ECO:0000259" key="4">
    <source>
        <dbReference type="Pfam" id="PF05028"/>
    </source>
</evidence>
<comment type="caution">
    <text evidence="6">The sequence shown here is derived from an EMBL/GenBank/DDBJ whole genome shotgun (WGS) entry which is preliminary data.</text>
</comment>
<dbReference type="GO" id="GO:0006282">
    <property type="term" value="P:regulation of DNA repair"/>
    <property type="evidence" value="ECO:0007669"/>
    <property type="project" value="InterPro"/>
</dbReference>
<dbReference type="Pfam" id="PF20811">
    <property type="entry name" value="PARG_cat_N"/>
    <property type="match status" value="1"/>
</dbReference>
<feature type="domain" description="PARG helical" evidence="5">
    <location>
        <begin position="98"/>
        <end position="177"/>
    </location>
</feature>
<evidence type="ECO:0000256" key="3">
    <source>
        <dbReference type="ARBA" id="ARBA00022801"/>
    </source>
</evidence>
<dbReference type="GO" id="GO:0005634">
    <property type="term" value="C:nucleus"/>
    <property type="evidence" value="ECO:0007669"/>
    <property type="project" value="TreeGrafter"/>
</dbReference>
<dbReference type="GO" id="GO:1990966">
    <property type="term" value="P:ATP generation from poly-ADP-D-ribose"/>
    <property type="evidence" value="ECO:0007669"/>
    <property type="project" value="TreeGrafter"/>
</dbReference>
<feature type="domain" description="PARG catalytic Macro" evidence="4">
    <location>
        <begin position="236"/>
        <end position="411"/>
    </location>
</feature>
<dbReference type="Proteomes" id="UP001147760">
    <property type="component" value="Unassembled WGS sequence"/>
</dbReference>
<dbReference type="EMBL" id="JAPWDO010000002">
    <property type="protein sequence ID" value="KAJ5483703.1"/>
    <property type="molecule type" value="Genomic_DNA"/>
</dbReference>
<dbReference type="Pfam" id="PF05028">
    <property type="entry name" value="PARG_cat_C"/>
    <property type="match status" value="1"/>
</dbReference>